<feature type="domain" description="Mur ligase central" evidence="13">
    <location>
        <begin position="44"/>
        <end position="263"/>
    </location>
</feature>
<dbReference type="Proteomes" id="UP000632659">
    <property type="component" value="Unassembled WGS sequence"/>
</dbReference>
<dbReference type="EMBL" id="JACRTL010000002">
    <property type="protein sequence ID" value="MBC8610509.1"/>
    <property type="molecule type" value="Genomic_DNA"/>
</dbReference>
<dbReference type="EC" id="6.3.2.17" evidence="3"/>
<evidence type="ECO:0000256" key="4">
    <source>
        <dbReference type="ARBA" id="ARBA00022598"/>
    </source>
</evidence>
<evidence type="ECO:0000256" key="9">
    <source>
        <dbReference type="ARBA" id="ARBA00030592"/>
    </source>
</evidence>
<dbReference type="PROSITE" id="PS01011">
    <property type="entry name" value="FOLYLPOLYGLU_SYNT_1"/>
    <property type="match status" value="1"/>
</dbReference>
<name>A0A8J6TPS8_9FIRM</name>
<evidence type="ECO:0000313" key="14">
    <source>
        <dbReference type="EMBL" id="MBC8610509.1"/>
    </source>
</evidence>
<dbReference type="InterPro" id="IPR018109">
    <property type="entry name" value="Folylpolyglutamate_synth_CS"/>
</dbReference>
<evidence type="ECO:0000259" key="13">
    <source>
        <dbReference type="Pfam" id="PF08245"/>
    </source>
</evidence>
<keyword evidence="4 11" id="KW-0436">Ligase</keyword>
<comment type="similarity">
    <text evidence="2 11">Belongs to the folylpolyglutamate synthase family.</text>
</comment>
<evidence type="ECO:0000256" key="10">
    <source>
        <dbReference type="ARBA" id="ARBA00047493"/>
    </source>
</evidence>
<dbReference type="InterPro" id="IPR036565">
    <property type="entry name" value="Mur-like_cat_sf"/>
</dbReference>
<protein>
    <recommendedName>
        <fullName evidence="3">tetrahydrofolate synthase</fullName>
        <ecNumber evidence="3">6.3.2.17</ecNumber>
    </recommendedName>
    <alternativeName>
        <fullName evidence="9">Tetrahydrofolylpolyglutamate synthase</fullName>
    </alternativeName>
</protein>
<comment type="catalytic activity">
    <reaction evidence="10">
        <text>(6S)-5,6,7,8-tetrahydrofolyl-(gamma-L-Glu)(n) + L-glutamate + ATP = (6S)-5,6,7,8-tetrahydrofolyl-(gamma-L-Glu)(n+1) + ADP + phosphate + H(+)</text>
        <dbReference type="Rhea" id="RHEA:10580"/>
        <dbReference type="Rhea" id="RHEA-COMP:14738"/>
        <dbReference type="Rhea" id="RHEA-COMP:14740"/>
        <dbReference type="ChEBI" id="CHEBI:15378"/>
        <dbReference type="ChEBI" id="CHEBI:29985"/>
        <dbReference type="ChEBI" id="CHEBI:30616"/>
        <dbReference type="ChEBI" id="CHEBI:43474"/>
        <dbReference type="ChEBI" id="CHEBI:141005"/>
        <dbReference type="ChEBI" id="CHEBI:456216"/>
        <dbReference type="EC" id="6.3.2.17"/>
    </reaction>
</comment>
<dbReference type="SUPFAM" id="SSF53244">
    <property type="entry name" value="MurD-like peptide ligases, peptide-binding domain"/>
    <property type="match status" value="1"/>
</dbReference>
<comment type="caution">
    <text evidence="14">The sequence shown here is derived from an EMBL/GenBank/DDBJ whole genome shotgun (WGS) entry which is preliminary data.</text>
</comment>
<evidence type="ECO:0000313" key="15">
    <source>
        <dbReference type="Proteomes" id="UP000632659"/>
    </source>
</evidence>
<evidence type="ECO:0000256" key="3">
    <source>
        <dbReference type="ARBA" id="ARBA00013025"/>
    </source>
</evidence>
<evidence type="ECO:0000256" key="5">
    <source>
        <dbReference type="ARBA" id="ARBA00022723"/>
    </source>
</evidence>
<accession>A0A8J6TPS8</accession>
<dbReference type="GO" id="GO:0008841">
    <property type="term" value="F:dihydrofolate synthase activity"/>
    <property type="evidence" value="ECO:0007669"/>
    <property type="project" value="TreeGrafter"/>
</dbReference>
<proteinExistence type="inferred from homology"/>
<gene>
    <name evidence="14" type="ORF">H8702_05160</name>
</gene>
<dbReference type="GO" id="GO:0046872">
    <property type="term" value="F:metal ion binding"/>
    <property type="evidence" value="ECO:0007669"/>
    <property type="project" value="UniProtKB-KW"/>
</dbReference>
<dbReference type="PANTHER" id="PTHR11136">
    <property type="entry name" value="FOLYLPOLYGLUTAMATE SYNTHASE-RELATED"/>
    <property type="match status" value="1"/>
</dbReference>
<dbReference type="GO" id="GO:0004326">
    <property type="term" value="F:tetrahydrofolylpolyglutamate synthase activity"/>
    <property type="evidence" value="ECO:0007669"/>
    <property type="project" value="UniProtKB-EC"/>
</dbReference>
<keyword evidence="7 11" id="KW-0067">ATP-binding</keyword>
<organism evidence="14 15">
    <name type="scientific">Massiliimalia timonensis</name>
    <dbReference type="NCBI Taxonomy" id="1987501"/>
    <lineage>
        <taxon>Bacteria</taxon>
        <taxon>Bacillati</taxon>
        <taxon>Bacillota</taxon>
        <taxon>Clostridia</taxon>
        <taxon>Eubacteriales</taxon>
        <taxon>Oscillospiraceae</taxon>
        <taxon>Massiliimalia</taxon>
    </lineage>
</organism>
<dbReference type="PIRSF" id="PIRSF001563">
    <property type="entry name" value="Folylpolyglu_synth"/>
    <property type="match status" value="1"/>
</dbReference>
<keyword evidence="8" id="KW-0460">Magnesium</keyword>
<evidence type="ECO:0000256" key="6">
    <source>
        <dbReference type="ARBA" id="ARBA00022741"/>
    </source>
</evidence>
<dbReference type="GO" id="GO:0005524">
    <property type="term" value="F:ATP binding"/>
    <property type="evidence" value="ECO:0007669"/>
    <property type="project" value="UniProtKB-KW"/>
</dbReference>
<dbReference type="FunFam" id="3.40.1190.10:FF:000011">
    <property type="entry name" value="Folylpolyglutamate synthase/dihydrofolate synthase"/>
    <property type="match status" value="1"/>
</dbReference>
<dbReference type="Gene3D" id="3.40.1190.10">
    <property type="entry name" value="Mur-like, catalytic domain"/>
    <property type="match status" value="1"/>
</dbReference>
<evidence type="ECO:0000256" key="2">
    <source>
        <dbReference type="ARBA" id="ARBA00008276"/>
    </source>
</evidence>
<keyword evidence="6 11" id="KW-0547">Nucleotide-binding</keyword>
<evidence type="ECO:0000256" key="1">
    <source>
        <dbReference type="ARBA" id="ARBA00001946"/>
    </source>
</evidence>
<keyword evidence="5" id="KW-0479">Metal-binding</keyword>
<dbReference type="InterPro" id="IPR036615">
    <property type="entry name" value="Mur_ligase_C_dom_sf"/>
</dbReference>
<dbReference type="Pfam" id="PF08245">
    <property type="entry name" value="Mur_ligase_M"/>
    <property type="match status" value="1"/>
</dbReference>
<feature type="domain" description="Mur ligase C-terminal" evidence="12">
    <location>
        <begin position="293"/>
        <end position="410"/>
    </location>
</feature>
<dbReference type="InterPro" id="IPR001645">
    <property type="entry name" value="Folylpolyglutamate_synth"/>
</dbReference>
<dbReference type="Pfam" id="PF02875">
    <property type="entry name" value="Mur_ligase_C"/>
    <property type="match status" value="1"/>
</dbReference>
<dbReference type="Gene3D" id="3.90.190.20">
    <property type="entry name" value="Mur ligase, C-terminal domain"/>
    <property type="match status" value="1"/>
</dbReference>
<dbReference type="GO" id="GO:0005737">
    <property type="term" value="C:cytoplasm"/>
    <property type="evidence" value="ECO:0007669"/>
    <property type="project" value="TreeGrafter"/>
</dbReference>
<dbReference type="AlphaFoldDB" id="A0A8J6TPS8"/>
<comment type="cofactor">
    <cofactor evidence="1">
        <name>Mg(2+)</name>
        <dbReference type="ChEBI" id="CHEBI:18420"/>
    </cofactor>
</comment>
<dbReference type="InterPro" id="IPR013221">
    <property type="entry name" value="Mur_ligase_cen"/>
</dbReference>
<dbReference type="RefSeq" id="WP_187536339.1">
    <property type="nucleotide sequence ID" value="NZ_JACRTL010000002.1"/>
</dbReference>
<sequence>MTYSEALDYIHSFRPFVPSTGLERVRPLLQRLGDPQDKLRFVHVAGTNGKGSTVAMCANILKEAGYRCGMYTSPYVLDFCERFQVNGAMISHPDLARITGQIMPVLEQMKEEKLFVTEFDVVTAIAFLYFLEKQCDIVCLEVGLGGRFDSTNIIHTPLAAVITSISLDHTHILGDTVEKIAREKAGIIKPGGDCVCYPKQSPDALAVLMEQCALTGSRLIKANPANIQIHHADLQGAEFSYQGKDYQITLVGEHQIYNAVAVLDTVCLLQTKGFLIPESAIQTGLKNTAFSARFQKLGEHPLVYVDGAHNLEGAQGLAHTLEQFLGKKVLLIGMMADKDYEHALGAVCRPADAVICVPVNHPRALGEEQLKQSASHYCGQVYAIHDLRKAYATARSLAGAEGMVVVCGSFFLAGEMLPIVNTGQI</sequence>
<reference evidence="14" key="1">
    <citation type="submission" date="2020-08" db="EMBL/GenBank/DDBJ databases">
        <title>Genome public.</title>
        <authorList>
            <person name="Liu C."/>
            <person name="Sun Q."/>
        </authorList>
    </citation>
    <scope>NUCLEOTIDE SEQUENCE</scope>
    <source>
        <strain evidence="14">NSJ-15</strain>
    </source>
</reference>
<dbReference type="NCBIfam" id="TIGR01499">
    <property type="entry name" value="folC"/>
    <property type="match status" value="1"/>
</dbReference>
<evidence type="ECO:0000256" key="8">
    <source>
        <dbReference type="ARBA" id="ARBA00022842"/>
    </source>
</evidence>
<evidence type="ECO:0000256" key="7">
    <source>
        <dbReference type="ARBA" id="ARBA00022840"/>
    </source>
</evidence>
<dbReference type="PANTHER" id="PTHR11136:SF0">
    <property type="entry name" value="DIHYDROFOLATE SYNTHETASE-RELATED"/>
    <property type="match status" value="1"/>
</dbReference>
<evidence type="ECO:0000256" key="11">
    <source>
        <dbReference type="PIRNR" id="PIRNR001563"/>
    </source>
</evidence>
<evidence type="ECO:0000259" key="12">
    <source>
        <dbReference type="Pfam" id="PF02875"/>
    </source>
</evidence>
<dbReference type="InterPro" id="IPR004101">
    <property type="entry name" value="Mur_ligase_C"/>
</dbReference>
<dbReference type="SUPFAM" id="SSF53623">
    <property type="entry name" value="MurD-like peptide ligases, catalytic domain"/>
    <property type="match status" value="1"/>
</dbReference>
<keyword evidence="15" id="KW-1185">Reference proteome</keyword>